<dbReference type="Pfam" id="PF00641">
    <property type="entry name" value="Zn_ribbon_RanBP"/>
    <property type="match status" value="1"/>
</dbReference>
<protein>
    <recommendedName>
        <fullName evidence="6">RanBP2-type domain-containing protein</fullName>
    </recommendedName>
</protein>
<feature type="region of interest" description="Disordered" evidence="5">
    <location>
        <begin position="566"/>
        <end position="680"/>
    </location>
</feature>
<feature type="region of interest" description="Disordered" evidence="5">
    <location>
        <begin position="1091"/>
        <end position="1114"/>
    </location>
</feature>
<dbReference type="GO" id="GO:0008270">
    <property type="term" value="F:zinc ion binding"/>
    <property type="evidence" value="ECO:0007669"/>
    <property type="project" value="UniProtKB-KW"/>
</dbReference>
<evidence type="ECO:0000256" key="1">
    <source>
        <dbReference type="ARBA" id="ARBA00022723"/>
    </source>
</evidence>
<evidence type="ECO:0000259" key="6">
    <source>
        <dbReference type="PROSITE" id="PS50199"/>
    </source>
</evidence>
<evidence type="ECO:0000256" key="3">
    <source>
        <dbReference type="ARBA" id="ARBA00022833"/>
    </source>
</evidence>
<organism evidence="7 8">
    <name type="scientific">Seminavis robusta</name>
    <dbReference type="NCBI Taxonomy" id="568900"/>
    <lineage>
        <taxon>Eukaryota</taxon>
        <taxon>Sar</taxon>
        <taxon>Stramenopiles</taxon>
        <taxon>Ochrophyta</taxon>
        <taxon>Bacillariophyta</taxon>
        <taxon>Bacillariophyceae</taxon>
        <taxon>Bacillariophycidae</taxon>
        <taxon>Naviculales</taxon>
        <taxon>Naviculaceae</taxon>
        <taxon>Seminavis</taxon>
    </lineage>
</organism>
<evidence type="ECO:0000313" key="7">
    <source>
        <dbReference type="EMBL" id="CAB9523154.1"/>
    </source>
</evidence>
<feature type="compositionally biased region" description="Polar residues" evidence="5">
    <location>
        <begin position="382"/>
        <end position="407"/>
    </location>
</feature>
<feature type="region of interest" description="Disordered" evidence="5">
    <location>
        <begin position="161"/>
        <end position="253"/>
    </location>
</feature>
<feature type="compositionally biased region" description="Polar residues" evidence="5">
    <location>
        <begin position="66"/>
        <end position="78"/>
    </location>
</feature>
<feature type="region of interest" description="Disordered" evidence="5">
    <location>
        <begin position="273"/>
        <end position="312"/>
    </location>
</feature>
<feature type="compositionally biased region" description="Polar residues" evidence="5">
    <location>
        <begin position="1104"/>
        <end position="1113"/>
    </location>
</feature>
<dbReference type="EMBL" id="CAICTM010001382">
    <property type="protein sequence ID" value="CAB9523154.1"/>
    <property type="molecule type" value="Genomic_DNA"/>
</dbReference>
<reference evidence="7" key="1">
    <citation type="submission" date="2020-06" db="EMBL/GenBank/DDBJ databases">
        <authorList>
            <consortium name="Plant Systems Biology data submission"/>
        </authorList>
    </citation>
    <scope>NUCLEOTIDE SEQUENCE</scope>
    <source>
        <strain evidence="7">D6</strain>
    </source>
</reference>
<feature type="compositionally biased region" description="Polar residues" evidence="5">
    <location>
        <begin position="293"/>
        <end position="310"/>
    </location>
</feature>
<keyword evidence="8" id="KW-1185">Reference proteome</keyword>
<feature type="region of interest" description="Disordered" evidence="5">
    <location>
        <begin position="1009"/>
        <end position="1030"/>
    </location>
</feature>
<feature type="region of interest" description="Disordered" evidence="5">
    <location>
        <begin position="1136"/>
        <end position="1158"/>
    </location>
</feature>
<feature type="compositionally biased region" description="Acidic residues" evidence="5">
    <location>
        <begin position="583"/>
        <end position="592"/>
    </location>
</feature>
<feature type="region of interest" description="Disordered" evidence="5">
    <location>
        <begin position="835"/>
        <end position="854"/>
    </location>
</feature>
<dbReference type="Gene3D" id="4.10.1060.10">
    <property type="entry name" value="Zinc finger, RanBP2-type"/>
    <property type="match status" value="1"/>
</dbReference>
<evidence type="ECO:0000256" key="4">
    <source>
        <dbReference type="PROSITE-ProRule" id="PRU00322"/>
    </source>
</evidence>
<proteinExistence type="predicted"/>
<feature type="region of interest" description="Disordered" evidence="5">
    <location>
        <begin position="514"/>
        <end position="538"/>
    </location>
</feature>
<keyword evidence="3" id="KW-0862">Zinc</keyword>
<feature type="region of interest" description="Disordered" evidence="5">
    <location>
        <begin position="1310"/>
        <end position="1351"/>
    </location>
</feature>
<feature type="compositionally biased region" description="Basic and acidic residues" evidence="5">
    <location>
        <begin position="196"/>
        <end position="216"/>
    </location>
</feature>
<keyword evidence="2 4" id="KW-0863">Zinc-finger</keyword>
<feature type="compositionally biased region" description="Basic and acidic residues" evidence="5">
    <location>
        <begin position="173"/>
        <end position="185"/>
    </location>
</feature>
<keyword evidence="1" id="KW-0479">Metal-binding</keyword>
<feature type="compositionally biased region" description="Basic and acidic residues" evidence="5">
    <location>
        <begin position="49"/>
        <end position="65"/>
    </location>
</feature>
<feature type="compositionally biased region" description="Polar residues" evidence="5">
    <location>
        <begin position="432"/>
        <end position="442"/>
    </location>
</feature>
<sequence length="1451" mass="154213">MRSKKWTCSVCTLENPARRRQCQACDSRRPDDGEEEPSVACTAMTSPASKDKKRDERTKSTRRQETAGSKSPRNTKMQQGRKRGRVDAMSDRLVTVRLVLCDNDGLLSEEENHDNWQQALQAIVPLSFLKSPLSERTCQTEQQQQHDNNIQTKLVDPDCIPFEKENNALPSEEPAKALSSKDDSNILHCPQPGKESPSKESDNHMHSTVSDEHETTTHTSALDSIRVDGANGEEESQQIRGGKPVTDNGRDAERANPEMEGISIQHQIEATADSLSQLPTKQSDEESTHETSHQTNNPQSQESCNPTQPVESLISCESDDLMVIQEDTTTTRCDTSRIQSADNSSCQEDMLALPIESKAAPSSQQETKDSVVGTDPLIDGGSSYTDGETPSSLLLSPANQPQESPENSRSKPPKAQGMTALMACGSEGVSPGSESAGSGDNDTSVEDSREHCTSIASPIITTAEYHDDVDAFHHCLAQLSEQEHLQTQQEGYADRTNAQDCSSSCSESIEGQQLSQTIDSESASAEVSTGRQASSASTECEERWIAVEGHELSPVPVPVQEIHATAPLIQKPHSPKNSRMEDEPAEHDDGEMEDHNAFVYTPPSQTSQEEPVSVSKGPQSAMPRQEPVPCPVDTGAINKDNEQLALPNSNGRSENVRPAPQQSQSSQFKGAFVETEDDPDNRRKLDFPEAIPVANHDQVSQTTQYPVVKEQTESKMHQGHKALDTLSTFPGFHTAGIGKNITVSGDALKKAGSVLSGSGSQNSDFAPGQTAIGGFKTAGKASNITVSEEALKRAGSILSSSSYQTSGAAPQQPSKGGFLTKTVGNVNNITVSEEALENSGSDTHKSRSAPAAPTGPFMGAFRTAGMHKSITVSEEALQKAGSVLSCGISKTPASFGSGFQTAGKAKNITVSDEALQKAGSILTNSGPVKPPATPLSLPMGGFKTTGKATSIVVSEEALQKNGLIFSSSGSHNPNCTPQQPTMCGFKTAGKSTSISVSQEALQKAGSIFSRSGSHRSDHAPQQSAMGGFQTAGKATSINVSEDALKAAGSILGGSGSHRSNHAPQQPAMGGFQTAGKATSISVSEDALKTAGSILGGSGSHRSNHAPQQSTMGGFQTAGKATSIIVSEDALKAAGSILGGSGSHRSNHAPQQSAMGGFQTAGKEQASVCQKMLSGCWLHLGWFRLPQIQQCPSTTCYGWFSDCWQSNKHQCVRRCSQDCWLHLGWFRLHRSNHAPQQPTMGGFQTAGKATSISVSEDALKAAGSILGVQAPQIQPCPTAIRYGWFSDCCKATSISVSEDALKAAGSILGGSGSHRSNNAPQQPAMGGFQTVAKQQASAPTDPHAPQQSAMGGFQTAGKATSISVSEDALKAAAPSWVVQAPTDPTMPLNNRYGWFSDCWQATSISVSEDALKLLAPSWVFRLPQIQQCPQQPTWVVFRLLAKQQASVCQKML</sequence>
<comment type="caution">
    <text evidence="7">The sequence shown here is derived from an EMBL/GenBank/DDBJ whole genome shotgun (WGS) entry which is preliminary data.</text>
</comment>
<dbReference type="PROSITE" id="PS50199">
    <property type="entry name" value="ZF_RANBP2_2"/>
    <property type="match status" value="1"/>
</dbReference>
<evidence type="ECO:0000256" key="5">
    <source>
        <dbReference type="SAM" id="MobiDB-lite"/>
    </source>
</evidence>
<gene>
    <name evidence="7" type="ORF">SEMRO_1384_G268060.2</name>
</gene>
<dbReference type="PROSITE" id="PS01358">
    <property type="entry name" value="ZF_RANBP2_1"/>
    <property type="match status" value="1"/>
</dbReference>
<dbReference type="SMART" id="SM00547">
    <property type="entry name" value="ZnF_RBZ"/>
    <property type="match status" value="1"/>
</dbReference>
<name>A0A9N8EQ95_9STRA</name>
<dbReference type="InterPro" id="IPR001876">
    <property type="entry name" value="Znf_RanBP2"/>
</dbReference>
<feature type="region of interest" description="Disordered" evidence="5">
    <location>
        <begin position="1049"/>
        <end position="1076"/>
    </location>
</feature>
<feature type="region of interest" description="Disordered" evidence="5">
    <location>
        <begin position="18"/>
        <end position="88"/>
    </location>
</feature>
<evidence type="ECO:0000313" key="8">
    <source>
        <dbReference type="Proteomes" id="UP001153069"/>
    </source>
</evidence>
<dbReference type="Proteomes" id="UP001153069">
    <property type="component" value="Unassembled WGS sequence"/>
</dbReference>
<feature type="domain" description="RanBP2-type" evidence="6">
    <location>
        <begin position="2"/>
        <end position="31"/>
    </location>
</feature>
<feature type="compositionally biased region" description="Basic and acidic residues" evidence="5">
    <location>
        <begin position="282"/>
        <end position="292"/>
    </location>
</feature>
<accession>A0A9N8EQ95</accession>
<evidence type="ECO:0000256" key="2">
    <source>
        <dbReference type="ARBA" id="ARBA00022771"/>
    </source>
</evidence>
<feature type="region of interest" description="Disordered" evidence="5">
    <location>
        <begin position="356"/>
        <end position="446"/>
    </location>
</feature>